<reference evidence="1 2" key="1">
    <citation type="submission" date="2017-04" db="EMBL/GenBank/DDBJ databases">
        <title>Kefir bacterial isolates.</title>
        <authorList>
            <person name="Kim Y."/>
            <person name="Blasche S."/>
            <person name="Patil K.R."/>
        </authorList>
    </citation>
    <scope>NUCLEOTIDE SEQUENCE [LARGE SCALE GENOMIC DNA]</scope>
    <source>
        <strain evidence="1 2">KR</strain>
    </source>
</reference>
<accession>A0A269XMS0</accession>
<dbReference type="AlphaFoldDB" id="A0A269XMS0"/>
<sequence>MHDHLYDTLTKMINNAETEDEFQDVAEFIVKTLNITPEEQKHLNVLVSRDELARRKKFK</sequence>
<evidence type="ECO:0000313" key="2">
    <source>
        <dbReference type="Proteomes" id="UP000216151"/>
    </source>
</evidence>
<evidence type="ECO:0000313" key="1">
    <source>
        <dbReference type="EMBL" id="PAK74429.1"/>
    </source>
</evidence>
<comment type="caution">
    <text evidence="1">The sequence shown here is derived from an EMBL/GenBank/DDBJ whole genome shotgun (WGS) entry which is preliminary data.</text>
</comment>
<gene>
    <name evidence="1" type="ORF">B8X00_14260</name>
</gene>
<keyword evidence="2" id="KW-1185">Reference proteome</keyword>
<name>A0A269XMS0_9PROT</name>
<dbReference type="RefSeq" id="WP_095350660.1">
    <property type="nucleotide sequence ID" value="NZ_NCXK01000107.1"/>
</dbReference>
<organism evidence="1 2">
    <name type="scientific">Acetobacter fabarum</name>
    <dbReference type="NCBI Taxonomy" id="483199"/>
    <lineage>
        <taxon>Bacteria</taxon>
        <taxon>Pseudomonadati</taxon>
        <taxon>Pseudomonadota</taxon>
        <taxon>Alphaproteobacteria</taxon>
        <taxon>Acetobacterales</taxon>
        <taxon>Acetobacteraceae</taxon>
        <taxon>Acetobacter</taxon>
    </lineage>
</organism>
<dbReference type="Proteomes" id="UP000216151">
    <property type="component" value="Unassembled WGS sequence"/>
</dbReference>
<dbReference type="OrthoDB" id="9869531at2"/>
<dbReference type="EMBL" id="NCXK01000107">
    <property type="protein sequence ID" value="PAK74429.1"/>
    <property type="molecule type" value="Genomic_DNA"/>
</dbReference>
<protein>
    <submittedName>
        <fullName evidence="1">Uncharacterized protein</fullName>
    </submittedName>
</protein>
<proteinExistence type="predicted"/>